<proteinExistence type="inferred from homology"/>
<dbReference type="SUPFAM" id="SSF52833">
    <property type="entry name" value="Thioredoxin-like"/>
    <property type="match status" value="1"/>
</dbReference>
<dbReference type="Pfam" id="PF02630">
    <property type="entry name" value="SCO1-SenC"/>
    <property type="match status" value="1"/>
</dbReference>
<evidence type="ECO:0000256" key="3">
    <source>
        <dbReference type="PIRSR" id="PIRSR603782-1"/>
    </source>
</evidence>
<evidence type="ECO:0000256" key="4">
    <source>
        <dbReference type="PIRSR" id="PIRSR603782-2"/>
    </source>
</evidence>
<dbReference type="Gene3D" id="3.40.30.10">
    <property type="entry name" value="Glutaredoxin"/>
    <property type="match status" value="1"/>
</dbReference>
<dbReference type="HOGENOM" id="CLU_050131_3_0_6"/>
<dbReference type="PROSITE" id="PS51352">
    <property type="entry name" value="THIOREDOXIN_2"/>
    <property type="match status" value="1"/>
</dbReference>
<dbReference type="eggNOG" id="COG1999">
    <property type="taxonomic scope" value="Bacteria"/>
</dbReference>
<dbReference type="RefSeq" id="WP_011760791.1">
    <property type="nucleotide sequence ID" value="NC_008700.1"/>
</dbReference>
<dbReference type="KEGG" id="saz:Sama_2683"/>
<dbReference type="OrthoDB" id="9790194at2"/>
<keyword evidence="4" id="KW-1015">Disulfide bond</keyword>
<organism evidence="6 7">
    <name type="scientific">Shewanella amazonensis (strain ATCC BAA-1098 / SB2B)</name>
    <dbReference type="NCBI Taxonomy" id="326297"/>
    <lineage>
        <taxon>Bacteria</taxon>
        <taxon>Pseudomonadati</taxon>
        <taxon>Pseudomonadota</taxon>
        <taxon>Gammaproteobacteria</taxon>
        <taxon>Alteromonadales</taxon>
        <taxon>Shewanellaceae</taxon>
        <taxon>Shewanella</taxon>
    </lineage>
</organism>
<dbReference type="GO" id="GO:0046872">
    <property type="term" value="F:metal ion binding"/>
    <property type="evidence" value="ECO:0007669"/>
    <property type="project" value="UniProtKB-KW"/>
</dbReference>
<comment type="similarity">
    <text evidence="1">Belongs to the SCO1/2 family.</text>
</comment>
<sequence length="219" mass="24373">MTNKHTQSAIFIGKSLSILALLLAFAGFQVQAQMPVLKGIGGDFSMQSSKGTQVNLSDFRGKVVMMFFGYTNCADICPTTMAHISQLMQKMPAEERARIQVLFVSIDSDYDTPKHLNKYLSYFDPSFIGLVDERAKIDEVAAMYHADYSKLADDKVTTEYKKLSLERQGSAGKGYLYSHTAKIFVLDPEGRVRGFFYTGTPLDEMQADISSLLNTQAKS</sequence>
<feature type="disulfide bond" description="Redox-active" evidence="4">
    <location>
        <begin position="73"/>
        <end position="77"/>
    </location>
</feature>
<dbReference type="CDD" id="cd02968">
    <property type="entry name" value="SCO"/>
    <property type="match status" value="1"/>
</dbReference>
<keyword evidence="3" id="KW-0479">Metal-binding</keyword>
<dbReference type="PANTHER" id="PTHR12151">
    <property type="entry name" value="ELECTRON TRANSPORT PROTIN SCO1/SENC FAMILY MEMBER"/>
    <property type="match status" value="1"/>
</dbReference>
<keyword evidence="7" id="KW-1185">Reference proteome</keyword>
<evidence type="ECO:0000256" key="2">
    <source>
        <dbReference type="ARBA" id="ARBA00023008"/>
    </source>
</evidence>
<keyword evidence="2 3" id="KW-0186">Copper</keyword>
<dbReference type="STRING" id="326297.Sama_2683"/>
<protein>
    <submittedName>
        <fullName evidence="6">Electron transport protein SCO1/SenC</fullName>
    </submittedName>
</protein>
<dbReference type="InterPro" id="IPR003782">
    <property type="entry name" value="SCO1/SenC"/>
</dbReference>
<dbReference type="InterPro" id="IPR036249">
    <property type="entry name" value="Thioredoxin-like_sf"/>
</dbReference>
<evidence type="ECO:0000259" key="5">
    <source>
        <dbReference type="PROSITE" id="PS51352"/>
    </source>
</evidence>
<feature type="binding site" evidence="3">
    <location>
        <position position="179"/>
    </location>
    <ligand>
        <name>Cu cation</name>
        <dbReference type="ChEBI" id="CHEBI:23378"/>
    </ligand>
</feature>
<evidence type="ECO:0000313" key="7">
    <source>
        <dbReference type="Proteomes" id="UP000009175"/>
    </source>
</evidence>
<evidence type="ECO:0000313" key="6">
    <source>
        <dbReference type="EMBL" id="ABM00886.1"/>
    </source>
</evidence>
<evidence type="ECO:0000256" key="1">
    <source>
        <dbReference type="ARBA" id="ARBA00010996"/>
    </source>
</evidence>
<dbReference type="Proteomes" id="UP000009175">
    <property type="component" value="Chromosome"/>
</dbReference>
<feature type="binding site" evidence="3">
    <location>
        <position position="73"/>
    </location>
    <ligand>
        <name>Cu cation</name>
        <dbReference type="ChEBI" id="CHEBI:23378"/>
    </ligand>
</feature>
<dbReference type="AlphaFoldDB" id="A1S929"/>
<feature type="domain" description="Thioredoxin" evidence="5">
    <location>
        <begin position="35"/>
        <end position="214"/>
    </location>
</feature>
<gene>
    <name evidence="6" type="ordered locus">Sama_2683</name>
</gene>
<dbReference type="PANTHER" id="PTHR12151:SF25">
    <property type="entry name" value="LINALOOL DEHYDRATASE_ISOMERASE DOMAIN-CONTAINING PROTEIN"/>
    <property type="match status" value="1"/>
</dbReference>
<dbReference type="InterPro" id="IPR013766">
    <property type="entry name" value="Thioredoxin_domain"/>
</dbReference>
<reference evidence="6 7" key="1">
    <citation type="submission" date="2006-12" db="EMBL/GenBank/DDBJ databases">
        <title>Complete sequence of Shewanella amazonensis SB2B.</title>
        <authorList>
            <consortium name="US DOE Joint Genome Institute"/>
            <person name="Copeland A."/>
            <person name="Lucas S."/>
            <person name="Lapidus A."/>
            <person name="Barry K."/>
            <person name="Detter J.C."/>
            <person name="Glavina del Rio T."/>
            <person name="Hammon N."/>
            <person name="Israni S."/>
            <person name="Dalin E."/>
            <person name="Tice H."/>
            <person name="Pitluck S."/>
            <person name="Munk A.C."/>
            <person name="Brettin T."/>
            <person name="Bruce D."/>
            <person name="Han C."/>
            <person name="Tapia R."/>
            <person name="Gilna P."/>
            <person name="Schmutz J."/>
            <person name="Larimer F."/>
            <person name="Land M."/>
            <person name="Hauser L."/>
            <person name="Kyrpides N."/>
            <person name="Mikhailova N."/>
            <person name="Fredrickson J."/>
            <person name="Richardson P."/>
        </authorList>
    </citation>
    <scope>NUCLEOTIDE SEQUENCE [LARGE SCALE GENOMIC DNA]</scope>
    <source>
        <strain evidence="7">ATCC BAA-1098 / SB2B</strain>
    </source>
</reference>
<name>A1S929_SHEAM</name>
<dbReference type="EMBL" id="CP000507">
    <property type="protein sequence ID" value="ABM00886.1"/>
    <property type="molecule type" value="Genomic_DNA"/>
</dbReference>
<accession>A1S929</accession>
<feature type="binding site" evidence="3">
    <location>
        <position position="77"/>
    </location>
    <ligand>
        <name>Cu cation</name>
        <dbReference type="ChEBI" id="CHEBI:23378"/>
    </ligand>
</feature>